<evidence type="ECO:0008006" key="4">
    <source>
        <dbReference type="Google" id="ProtNLM"/>
    </source>
</evidence>
<dbReference type="Proteomes" id="UP001180536">
    <property type="component" value="Unassembled WGS sequence"/>
</dbReference>
<dbReference type="SUPFAM" id="SSF53474">
    <property type="entry name" value="alpha/beta-Hydrolases"/>
    <property type="match status" value="1"/>
</dbReference>
<gene>
    <name evidence="2" type="ORF">J2X16_003727</name>
</gene>
<evidence type="ECO:0000256" key="1">
    <source>
        <dbReference type="SAM" id="Phobius"/>
    </source>
</evidence>
<dbReference type="Gene3D" id="3.40.50.1820">
    <property type="entry name" value="alpha/beta hydrolase"/>
    <property type="match status" value="1"/>
</dbReference>
<reference evidence="2 3" key="1">
    <citation type="submission" date="2023-07" db="EMBL/GenBank/DDBJ databases">
        <title>Sorghum-associated microbial communities from plants grown in Nebraska, USA.</title>
        <authorList>
            <person name="Schachtman D."/>
        </authorList>
    </citation>
    <scope>NUCLEOTIDE SEQUENCE [LARGE SCALE GENOMIC DNA]</scope>
    <source>
        <strain evidence="2 3">BE310</strain>
    </source>
</reference>
<sequence length="296" mass="32696">MNGRLQRIWVVLRLLAALAVGWYFGWAWGVLTLGLHAAVLALGFVQLRWVNRPPPAWGQLLRAWAREVVASELAFAWRQPWREWAEPDHLPANAPHGVLLVHGFSCNRGRWNGWMKRLREQGVAFIAPSMEPAFGSIDAYTDEIEAGVRRLQALTGRMPVLCAHSMGGLALRAWWRKYGAGHETPHVITLGSPHQGTRMAALGLGVNTQQMRLGNAWLGALPGLPNADCFWTPCDQIVNPAERAILPGARAHRLDGVGHMGLVHSPEAWKVLQEALRAPSLQTALAGSSFNTPRRI</sequence>
<keyword evidence="1" id="KW-0472">Membrane</keyword>
<comment type="caution">
    <text evidence="2">The sequence shown here is derived from an EMBL/GenBank/DDBJ whole genome shotgun (WGS) entry which is preliminary data.</text>
</comment>
<organism evidence="2 3">
    <name type="scientific">Pelomonas aquatica</name>
    <dbReference type="NCBI Taxonomy" id="431058"/>
    <lineage>
        <taxon>Bacteria</taxon>
        <taxon>Pseudomonadati</taxon>
        <taxon>Pseudomonadota</taxon>
        <taxon>Betaproteobacteria</taxon>
        <taxon>Burkholderiales</taxon>
        <taxon>Sphaerotilaceae</taxon>
        <taxon>Roseateles</taxon>
    </lineage>
</organism>
<keyword evidence="1" id="KW-1133">Transmembrane helix</keyword>
<dbReference type="InterPro" id="IPR029058">
    <property type="entry name" value="AB_hydrolase_fold"/>
</dbReference>
<evidence type="ECO:0000313" key="3">
    <source>
        <dbReference type="Proteomes" id="UP001180536"/>
    </source>
</evidence>
<accession>A0ABU1ZCM5</accession>
<feature type="transmembrane region" description="Helical" evidence="1">
    <location>
        <begin position="7"/>
        <end position="24"/>
    </location>
</feature>
<name>A0ABU1ZCM5_9BURK</name>
<keyword evidence="3" id="KW-1185">Reference proteome</keyword>
<keyword evidence="1" id="KW-0812">Transmembrane</keyword>
<proteinExistence type="predicted"/>
<dbReference type="EMBL" id="JAVDXQ010000005">
    <property type="protein sequence ID" value="MDR7298364.1"/>
    <property type="molecule type" value="Genomic_DNA"/>
</dbReference>
<evidence type="ECO:0000313" key="2">
    <source>
        <dbReference type="EMBL" id="MDR7298364.1"/>
    </source>
</evidence>
<protein>
    <recommendedName>
        <fullName evidence="4">AB hydrolase-1 domain-containing protein</fullName>
    </recommendedName>
</protein>